<organism evidence="4 5">
    <name type="scientific">Sphingobium cupriresistens LL01</name>
    <dbReference type="NCBI Taxonomy" id="1420583"/>
    <lineage>
        <taxon>Bacteria</taxon>
        <taxon>Pseudomonadati</taxon>
        <taxon>Pseudomonadota</taxon>
        <taxon>Alphaproteobacteria</taxon>
        <taxon>Sphingomonadales</taxon>
        <taxon>Sphingomonadaceae</taxon>
        <taxon>Sphingobium</taxon>
    </lineage>
</organism>
<dbReference type="InterPro" id="IPR036291">
    <property type="entry name" value="NAD(P)-bd_dom_sf"/>
</dbReference>
<dbReference type="Gene3D" id="3.40.50.720">
    <property type="entry name" value="NAD(P)-binding Rossmann-like Domain"/>
    <property type="match status" value="1"/>
</dbReference>
<proteinExistence type="inferred from homology"/>
<dbReference type="RefSeq" id="WP_066607728.1">
    <property type="nucleotide sequence ID" value="NZ_KQ130436.1"/>
</dbReference>
<dbReference type="PRINTS" id="PR00080">
    <property type="entry name" value="SDRFAMILY"/>
</dbReference>
<keyword evidence="2" id="KW-0560">Oxidoreductase</keyword>
<comment type="similarity">
    <text evidence="1 3">Belongs to the short-chain dehydrogenases/reductases (SDR) family.</text>
</comment>
<evidence type="ECO:0000256" key="1">
    <source>
        <dbReference type="ARBA" id="ARBA00006484"/>
    </source>
</evidence>
<dbReference type="STRING" id="1420583.V473_18695"/>
<keyword evidence="5" id="KW-1185">Reference proteome</keyword>
<name>A0A0J7XN23_9SPHN</name>
<evidence type="ECO:0000313" key="4">
    <source>
        <dbReference type="EMBL" id="KMS53019.1"/>
    </source>
</evidence>
<dbReference type="SUPFAM" id="SSF51735">
    <property type="entry name" value="NAD(P)-binding Rossmann-fold domains"/>
    <property type="match status" value="1"/>
</dbReference>
<dbReference type="AlphaFoldDB" id="A0A0J7XN23"/>
<evidence type="ECO:0000256" key="2">
    <source>
        <dbReference type="ARBA" id="ARBA00023002"/>
    </source>
</evidence>
<reference evidence="4 5" key="1">
    <citation type="journal article" date="2015" name="G3 (Bethesda)">
        <title>Insights into Ongoing Evolution of the Hexachlorocyclohexane Catabolic Pathway from Comparative Genomics of Ten Sphingomonadaceae Strains.</title>
        <authorList>
            <person name="Pearce S.L."/>
            <person name="Oakeshott J.G."/>
            <person name="Pandey G."/>
        </authorList>
    </citation>
    <scope>NUCLEOTIDE SEQUENCE [LARGE SCALE GENOMIC DNA]</scope>
    <source>
        <strain evidence="4 5">LL01</strain>
    </source>
</reference>
<dbReference type="EMBL" id="JACT01000005">
    <property type="protein sequence ID" value="KMS53019.1"/>
    <property type="molecule type" value="Genomic_DNA"/>
</dbReference>
<evidence type="ECO:0000256" key="3">
    <source>
        <dbReference type="RuleBase" id="RU000363"/>
    </source>
</evidence>
<dbReference type="Proteomes" id="UP000052232">
    <property type="component" value="Unassembled WGS sequence"/>
</dbReference>
<comment type="caution">
    <text evidence="4">The sequence shown here is derived from an EMBL/GenBank/DDBJ whole genome shotgun (WGS) entry which is preliminary data.</text>
</comment>
<dbReference type="GO" id="GO:0016491">
    <property type="term" value="F:oxidoreductase activity"/>
    <property type="evidence" value="ECO:0007669"/>
    <property type="project" value="UniProtKB-KW"/>
</dbReference>
<dbReference type="GO" id="GO:0016020">
    <property type="term" value="C:membrane"/>
    <property type="evidence" value="ECO:0007669"/>
    <property type="project" value="TreeGrafter"/>
</dbReference>
<protein>
    <submittedName>
        <fullName evidence="4">Oxidoreductase</fullName>
    </submittedName>
</protein>
<dbReference type="PATRIC" id="fig|1420583.3.peg.3536"/>
<dbReference type="PRINTS" id="PR00081">
    <property type="entry name" value="GDHRDH"/>
</dbReference>
<dbReference type="PANTHER" id="PTHR44196">
    <property type="entry name" value="DEHYDROGENASE/REDUCTASE SDR FAMILY MEMBER 7B"/>
    <property type="match status" value="1"/>
</dbReference>
<dbReference type="PANTHER" id="PTHR44196:SF1">
    <property type="entry name" value="DEHYDROGENASE_REDUCTASE SDR FAMILY MEMBER 7B"/>
    <property type="match status" value="1"/>
</dbReference>
<dbReference type="CDD" id="cd05233">
    <property type="entry name" value="SDR_c"/>
    <property type="match status" value="1"/>
</dbReference>
<dbReference type="InterPro" id="IPR002347">
    <property type="entry name" value="SDR_fam"/>
</dbReference>
<sequence>MSKLAGRVAIVTGASSGIGAATAHALSAAGATLVLVARRADRLAALAAELGGDALPFADDMADPLAPQRLHDEVMGRFGRADILVNNAGILHAAPVEQFDLDQLRPMIALNYEAVVRTSTLFARSMKAAGTGQIINISSIGANITAPGVGVYGGLKRALEAFTDCLRVELAGSGVKVGIVAPGTTSTEIFEDMKARGQAAWDSFIPAMQPGDVADAVRYMAEQPDRTNMARIQVYAAADSH</sequence>
<accession>A0A0J7XN23</accession>
<gene>
    <name evidence="4" type="ORF">V473_18695</name>
</gene>
<dbReference type="Pfam" id="PF00106">
    <property type="entry name" value="adh_short"/>
    <property type="match status" value="1"/>
</dbReference>
<evidence type="ECO:0000313" key="5">
    <source>
        <dbReference type="Proteomes" id="UP000052232"/>
    </source>
</evidence>